<dbReference type="SUPFAM" id="SSF53850">
    <property type="entry name" value="Periplasmic binding protein-like II"/>
    <property type="match status" value="1"/>
</dbReference>
<proteinExistence type="inferred from homology"/>
<evidence type="ECO:0000259" key="5">
    <source>
        <dbReference type="PROSITE" id="PS50931"/>
    </source>
</evidence>
<evidence type="ECO:0000256" key="2">
    <source>
        <dbReference type="ARBA" id="ARBA00023015"/>
    </source>
</evidence>
<dbReference type="InterPro" id="IPR036388">
    <property type="entry name" value="WH-like_DNA-bd_sf"/>
</dbReference>
<dbReference type="InterPro" id="IPR005119">
    <property type="entry name" value="LysR_subst-bd"/>
</dbReference>
<feature type="domain" description="HTH lysR-type" evidence="5">
    <location>
        <begin position="1"/>
        <end position="59"/>
    </location>
</feature>
<dbReference type="CDD" id="cd08422">
    <property type="entry name" value="PBP2_CrgA_like"/>
    <property type="match status" value="1"/>
</dbReference>
<dbReference type="FunFam" id="1.10.10.10:FF:000001">
    <property type="entry name" value="LysR family transcriptional regulator"/>
    <property type="match status" value="1"/>
</dbReference>
<organism evidence="6 7">
    <name type="scientific">Litchfieldella anticariensis (strain DSM 16096 / CECT 5854 / CIP 108499 / LMG 22089 / FP35)</name>
    <name type="common">Halomonas anticariensis</name>
    <dbReference type="NCBI Taxonomy" id="1121939"/>
    <lineage>
        <taxon>Bacteria</taxon>
        <taxon>Pseudomonadati</taxon>
        <taxon>Pseudomonadota</taxon>
        <taxon>Gammaproteobacteria</taxon>
        <taxon>Oceanospirillales</taxon>
        <taxon>Halomonadaceae</taxon>
        <taxon>Litchfieldella</taxon>
    </lineage>
</organism>
<gene>
    <name evidence="6" type="ORF">L861_01320</name>
</gene>
<dbReference type="GO" id="GO:0006351">
    <property type="term" value="P:DNA-templated transcription"/>
    <property type="evidence" value="ECO:0007669"/>
    <property type="project" value="TreeGrafter"/>
</dbReference>
<dbReference type="Pfam" id="PF03466">
    <property type="entry name" value="LysR_substrate"/>
    <property type="match status" value="1"/>
</dbReference>
<keyword evidence="4" id="KW-0804">Transcription</keyword>
<dbReference type="InterPro" id="IPR000847">
    <property type="entry name" value="LysR_HTH_N"/>
</dbReference>
<keyword evidence="3" id="KW-0238">DNA-binding</keyword>
<protein>
    <recommendedName>
        <fullName evidence="5">HTH lysR-type domain-containing protein</fullName>
    </recommendedName>
</protein>
<evidence type="ECO:0000313" key="7">
    <source>
        <dbReference type="Proteomes" id="UP000014463"/>
    </source>
</evidence>
<dbReference type="Gene3D" id="1.10.10.10">
    <property type="entry name" value="Winged helix-like DNA-binding domain superfamily/Winged helix DNA-binding domain"/>
    <property type="match status" value="1"/>
</dbReference>
<dbReference type="OrthoDB" id="9815676at2"/>
<dbReference type="PATRIC" id="fig|1121939.11.peg.248"/>
<keyword evidence="7" id="KW-1185">Reference proteome</keyword>
<dbReference type="PROSITE" id="PS50931">
    <property type="entry name" value="HTH_LYSR"/>
    <property type="match status" value="1"/>
</dbReference>
<keyword evidence="2" id="KW-0805">Transcription regulation</keyword>
<dbReference type="GO" id="GO:0043565">
    <property type="term" value="F:sequence-specific DNA binding"/>
    <property type="evidence" value="ECO:0007669"/>
    <property type="project" value="TreeGrafter"/>
</dbReference>
<dbReference type="RefSeq" id="WP_016414704.1">
    <property type="nucleotide sequence ID" value="NZ_AUAB01000020.1"/>
</dbReference>
<sequence length="302" mass="34053">MTNLNDLRVFVEAARLGSLSAAARRLGRTPAAASASLKRLEAELGIRLVERNTRTLRLTPEGMLYRERVAPGLALLDEARHAIHDECDDVGGDIRLTAPMDFARLWLRPLMNEFQQRHPQIQFTLLAGDEVRDLVSEPLDLAIRFGELPDSALVARKLLDNRRLVVGAPAYFEKHGRPRRPEDLLAHNCLVYMSGGMAYRRWPFQRGHETVVVEIHGDRISNDGSLVREWALDGVGLAFKSELDVRADLAAGRLEPAFKEWQGMSLPLNVVFPGTGPRPVRVRRFVEFLRARLREGEEKSRA</sequence>
<dbReference type="STRING" id="1121939.L861_01320"/>
<dbReference type="PANTHER" id="PTHR30537:SF21">
    <property type="entry name" value="HTH-TYPE TRANSCRIPTIONAL REGULATOR SINR-RELATED"/>
    <property type="match status" value="1"/>
</dbReference>
<comment type="similarity">
    <text evidence="1">Belongs to the LysR transcriptional regulatory family.</text>
</comment>
<comment type="caution">
    <text evidence="6">The sequence shown here is derived from an EMBL/GenBank/DDBJ whole genome shotgun (WGS) entry which is preliminary data.</text>
</comment>
<evidence type="ECO:0000313" key="6">
    <source>
        <dbReference type="EMBL" id="EPC03970.1"/>
    </source>
</evidence>
<dbReference type="FunFam" id="3.40.190.290:FF:000001">
    <property type="entry name" value="Transcriptional regulator, LysR family"/>
    <property type="match status" value="1"/>
</dbReference>
<evidence type="ECO:0000256" key="1">
    <source>
        <dbReference type="ARBA" id="ARBA00009437"/>
    </source>
</evidence>
<evidence type="ECO:0000256" key="3">
    <source>
        <dbReference type="ARBA" id="ARBA00023125"/>
    </source>
</evidence>
<dbReference type="SUPFAM" id="SSF46785">
    <property type="entry name" value="Winged helix' DNA-binding domain"/>
    <property type="match status" value="1"/>
</dbReference>
<dbReference type="InterPro" id="IPR058163">
    <property type="entry name" value="LysR-type_TF_proteobact-type"/>
</dbReference>
<dbReference type="EMBL" id="ASTJ01000011">
    <property type="protein sequence ID" value="EPC03970.1"/>
    <property type="molecule type" value="Genomic_DNA"/>
</dbReference>
<dbReference type="Gene3D" id="3.40.190.290">
    <property type="match status" value="1"/>
</dbReference>
<name>S2KQ15_LITA3</name>
<dbReference type="AlphaFoldDB" id="S2KQ15"/>
<dbReference type="InterPro" id="IPR036390">
    <property type="entry name" value="WH_DNA-bd_sf"/>
</dbReference>
<dbReference type="Pfam" id="PF00126">
    <property type="entry name" value="HTH_1"/>
    <property type="match status" value="1"/>
</dbReference>
<dbReference type="PANTHER" id="PTHR30537">
    <property type="entry name" value="HTH-TYPE TRANSCRIPTIONAL REGULATOR"/>
    <property type="match status" value="1"/>
</dbReference>
<evidence type="ECO:0000256" key="4">
    <source>
        <dbReference type="ARBA" id="ARBA00023163"/>
    </source>
</evidence>
<reference evidence="6 7" key="1">
    <citation type="journal article" date="2013" name="Genome Announc.">
        <title>Draft genome sequence of the moderately halophilic gammaproteobacterium Halomonas anticariensis FP35.</title>
        <authorList>
            <person name="Tahrioui A."/>
            <person name="Quesada E."/>
            <person name="Llamas I."/>
        </authorList>
    </citation>
    <scope>NUCLEOTIDE SEQUENCE [LARGE SCALE GENOMIC DNA]</scope>
    <source>
        <strain evidence="7">DSM 16096 / CECT 5854 / LMG 22089 / FP35</strain>
    </source>
</reference>
<dbReference type="Proteomes" id="UP000014463">
    <property type="component" value="Unassembled WGS sequence"/>
</dbReference>
<dbReference type="eggNOG" id="COG0583">
    <property type="taxonomic scope" value="Bacteria"/>
</dbReference>
<dbReference type="GO" id="GO:0003700">
    <property type="term" value="F:DNA-binding transcription factor activity"/>
    <property type="evidence" value="ECO:0007669"/>
    <property type="project" value="InterPro"/>
</dbReference>
<accession>S2KQ15</accession>